<dbReference type="InterPro" id="IPR036396">
    <property type="entry name" value="Cyt_P450_sf"/>
</dbReference>
<proteinExistence type="inferred from homology"/>
<dbReference type="PRINTS" id="PR00385">
    <property type="entry name" value="P450"/>
</dbReference>
<reference evidence="4" key="1">
    <citation type="submission" date="2015-07" db="EMBL/GenBank/DDBJ databases">
        <title>MeaNS - Measles Nucleotide Surveillance Program.</title>
        <authorList>
            <person name="Tran T."/>
            <person name="Druce J."/>
        </authorList>
    </citation>
    <scope>NUCLEOTIDE SEQUENCE</scope>
    <source>
        <strain evidence="4">UCB-OBI-ISO-001</strain>
        <tissue evidence="4">Gonad</tissue>
    </source>
</reference>
<sequence length="499" mass="58259">MEALTSVINSYKAASQSITWEMLPQFVTIFLLSWVVVTYIPIFGSLIDIIRHESGYYYESWMKRLNASVFRVFWAYGYERVCVADADVAKAILVTKSKSFRKAPEGYRFIKKLLGDGLVTTEGKLHRRNRKLCNGSFRKNILKNMIPIFESHTIKMMNKWEKLMETSRDGYTEIPINLQVTNLTFDVIGKCAFDYDFQCIENNSNETTDLFTKVSQKLELNWQRVLPDFLPFLHVFKTKSMKEYEKYISNLDDIVYRIIEEKRKTIDLSNEDDSNVSNLLESLLYAKDEDTGERMSDKEIRDHAVTFMLAGHETTAVSITWVLLQLARYPHIQDKVREEIRSVLPKDGRNITDDHLEQLSYLRCVIDETMRIYPAVLMVSREAIEDCRIGDYTFPKGTFLFVNITSLQKNPKYWENPMEFRPERFSDPSKVYPYSFIPFIAGGRMCIGYKFALMEMKAALALLINKFEYKLMPGVSYKRRATITSRPEPNLILKVRKLN</sequence>
<dbReference type="Pfam" id="PF00067">
    <property type="entry name" value="p450"/>
    <property type="match status" value="1"/>
</dbReference>
<dbReference type="InterPro" id="IPR050196">
    <property type="entry name" value="Cytochrome_P450_Monoox"/>
</dbReference>
<keyword evidence="2" id="KW-0349">Heme</keyword>
<organism evidence="4">
    <name type="scientific">Octopus bimaculoides</name>
    <name type="common">California two-spotted octopus</name>
    <dbReference type="NCBI Taxonomy" id="37653"/>
    <lineage>
        <taxon>Eukaryota</taxon>
        <taxon>Metazoa</taxon>
        <taxon>Spiralia</taxon>
        <taxon>Lophotrochozoa</taxon>
        <taxon>Mollusca</taxon>
        <taxon>Cephalopoda</taxon>
        <taxon>Coleoidea</taxon>
        <taxon>Octopodiformes</taxon>
        <taxon>Octopoda</taxon>
        <taxon>Incirrata</taxon>
        <taxon>Octopodidae</taxon>
        <taxon>Octopus</taxon>
    </lineage>
</organism>
<evidence type="ECO:0000256" key="1">
    <source>
        <dbReference type="ARBA" id="ARBA00010617"/>
    </source>
</evidence>
<dbReference type="GO" id="GO:0020037">
    <property type="term" value="F:heme binding"/>
    <property type="evidence" value="ECO:0007669"/>
    <property type="project" value="InterPro"/>
</dbReference>
<keyword evidence="2" id="KW-0408">Iron</keyword>
<dbReference type="PANTHER" id="PTHR24291:SF175">
    <property type="entry name" value="CYTOCHROME P450"/>
    <property type="match status" value="1"/>
</dbReference>
<dbReference type="PRINTS" id="PR00463">
    <property type="entry name" value="EP450I"/>
</dbReference>
<evidence type="ECO:0000256" key="2">
    <source>
        <dbReference type="PIRSR" id="PIRSR602401-1"/>
    </source>
</evidence>
<dbReference type="GO" id="GO:0004497">
    <property type="term" value="F:monooxygenase activity"/>
    <property type="evidence" value="ECO:0007669"/>
    <property type="project" value="InterPro"/>
</dbReference>
<protein>
    <recommendedName>
        <fullName evidence="5">Cytochrome P450</fullName>
    </recommendedName>
</protein>
<dbReference type="Gene3D" id="1.10.630.10">
    <property type="entry name" value="Cytochrome P450"/>
    <property type="match status" value="1"/>
</dbReference>
<comment type="cofactor">
    <cofactor evidence="2">
        <name>heme</name>
        <dbReference type="ChEBI" id="CHEBI:30413"/>
    </cofactor>
</comment>
<dbReference type="STRING" id="37653.A0A0L8HC35"/>
<dbReference type="EMBL" id="KQ418552">
    <property type="protein sequence ID" value="KOF86883.1"/>
    <property type="molecule type" value="Genomic_DNA"/>
</dbReference>
<evidence type="ECO:0008006" key="5">
    <source>
        <dbReference type="Google" id="ProtNLM"/>
    </source>
</evidence>
<feature type="transmembrane region" description="Helical" evidence="3">
    <location>
        <begin position="26"/>
        <end position="47"/>
    </location>
</feature>
<name>A0A0L8HC35_OCTBM</name>
<feature type="binding site" description="axial binding residue" evidence="2">
    <location>
        <position position="446"/>
    </location>
    <ligand>
        <name>heme</name>
        <dbReference type="ChEBI" id="CHEBI:30413"/>
    </ligand>
    <ligandPart>
        <name>Fe</name>
        <dbReference type="ChEBI" id="CHEBI:18248"/>
    </ligandPart>
</feature>
<evidence type="ECO:0000256" key="3">
    <source>
        <dbReference type="SAM" id="Phobius"/>
    </source>
</evidence>
<keyword evidence="2" id="KW-0479">Metal-binding</keyword>
<dbReference type="GO" id="GO:0016705">
    <property type="term" value="F:oxidoreductase activity, acting on paired donors, with incorporation or reduction of molecular oxygen"/>
    <property type="evidence" value="ECO:0007669"/>
    <property type="project" value="InterPro"/>
</dbReference>
<gene>
    <name evidence="4" type="ORF">OCBIM_22017870mg</name>
</gene>
<keyword evidence="3" id="KW-1133">Transmembrane helix</keyword>
<dbReference type="PANTHER" id="PTHR24291">
    <property type="entry name" value="CYTOCHROME P450 FAMILY 4"/>
    <property type="match status" value="1"/>
</dbReference>
<dbReference type="GO" id="GO:0005506">
    <property type="term" value="F:iron ion binding"/>
    <property type="evidence" value="ECO:0007669"/>
    <property type="project" value="InterPro"/>
</dbReference>
<comment type="similarity">
    <text evidence="1">Belongs to the cytochrome P450 family.</text>
</comment>
<keyword evidence="3" id="KW-0472">Membrane</keyword>
<dbReference type="InterPro" id="IPR001128">
    <property type="entry name" value="Cyt_P450"/>
</dbReference>
<dbReference type="OrthoDB" id="1470350at2759"/>
<evidence type="ECO:0000313" key="4">
    <source>
        <dbReference type="EMBL" id="KOF86883.1"/>
    </source>
</evidence>
<dbReference type="AlphaFoldDB" id="A0A0L8HC35"/>
<dbReference type="SUPFAM" id="SSF48264">
    <property type="entry name" value="Cytochrome P450"/>
    <property type="match status" value="1"/>
</dbReference>
<keyword evidence="3" id="KW-0812">Transmembrane</keyword>
<accession>A0A0L8HC35</accession>
<dbReference type="InterPro" id="IPR002401">
    <property type="entry name" value="Cyt_P450_E_grp-I"/>
</dbReference>